<dbReference type="EMBL" id="UZAG01021946">
    <property type="protein sequence ID" value="VDO52112.1"/>
    <property type="molecule type" value="Genomic_DNA"/>
</dbReference>
<evidence type="ECO:0000313" key="2">
    <source>
        <dbReference type="EMBL" id="VDO52112.1"/>
    </source>
</evidence>
<sequence>CHSLSVLKQNFHFYNFIFSLIYIIIQYIKNEFILLAKIENRLEQFKIEIC</sequence>
<reference evidence="4" key="1">
    <citation type="submission" date="2017-02" db="UniProtKB">
        <authorList>
            <consortium name="WormBaseParasite"/>
        </authorList>
    </citation>
    <scope>IDENTIFICATION</scope>
</reference>
<protein>
    <submittedName>
        <fullName evidence="4">ATP-binding protein</fullName>
    </submittedName>
</protein>
<organism evidence="4">
    <name type="scientific">Brugia timori</name>
    <dbReference type="NCBI Taxonomy" id="42155"/>
    <lineage>
        <taxon>Eukaryota</taxon>
        <taxon>Metazoa</taxon>
        <taxon>Ecdysozoa</taxon>
        <taxon>Nematoda</taxon>
        <taxon>Chromadorea</taxon>
        <taxon>Rhabditida</taxon>
        <taxon>Spirurina</taxon>
        <taxon>Spiruromorpha</taxon>
        <taxon>Filarioidea</taxon>
        <taxon>Onchocercidae</taxon>
        <taxon>Brugia</taxon>
    </lineage>
</organism>
<accession>A0A0R3RAI3</accession>
<keyword evidence="3" id="KW-1185">Reference proteome</keyword>
<reference evidence="2 3" key="2">
    <citation type="submission" date="2018-11" db="EMBL/GenBank/DDBJ databases">
        <authorList>
            <consortium name="Pathogen Informatics"/>
        </authorList>
    </citation>
    <scope>NUCLEOTIDE SEQUENCE [LARGE SCALE GENOMIC DNA]</scope>
</reference>
<feature type="transmembrane region" description="Helical" evidence="1">
    <location>
        <begin position="12"/>
        <end position="28"/>
    </location>
</feature>
<keyword evidence="1" id="KW-0812">Transmembrane</keyword>
<dbReference type="Proteomes" id="UP000280834">
    <property type="component" value="Unassembled WGS sequence"/>
</dbReference>
<evidence type="ECO:0000313" key="4">
    <source>
        <dbReference type="WBParaSite" id="BTMF_0001704601-mRNA-1"/>
    </source>
</evidence>
<dbReference type="AlphaFoldDB" id="A0A0R3RAI3"/>
<evidence type="ECO:0000313" key="3">
    <source>
        <dbReference type="Proteomes" id="UP000280834"/>
    </source>
</evidence>
<keyword evidence="1" id="KW-1133">Transmembrane helix</keyword>
<gene>
    <name evidence="2" type="ORF">BTMF_LOCUS15019</name>
</gene>
<keyword evidence="1" id="KW-0472">Membrane</keyword>
<proteinExistence type="predicted"/>
<name>A0A0R3RAI3_9BILA</name>
<dbReference type="WBParaSite" id="BTMF_0001704601-mRNA-1">
    <property type="protein sequence ID" value="BTMF_0001704601-mRNA-1"/>
    <property type="gene ID" value="BTMF_0001704601"/>
</dbReference>
<evidence type="ECO:0000256" key="1">
    <source>
        <dbReference type="SAM" id="Phobius"/>
    </source>
</evidence>